<dbReference type="Pfam" id="PF04748">
    <property type="entry name" value="Polysacc_deac_2"/>
    <property type="match status" value="1"/>
</dbReference>
<dbReference type="Gene3D" id="3.20.20.370">
    <property type="entry name" value="Glycoside hydrolase/deacetylase"/>
    <property type="match status" value="1"/>
</dbReference>
<dbReference type="OrthoDB" id="9784811at2"/>
<keyword evidence="2" id="KW-0472">Membrane</keyword>
<feature type="transmembrane region" description="Helical" evidence="2">
    <location>
        <begin position="32"/>
        <end position="50"/>
    </location>
</feature>
<protein>
    <recommendedName>
        <fullName evidence="5">Divergent polysaccharide deacetylase family protein</fullName>
    </recommendedName>
</protein>
<dbReference type="RefSeq" id="WP_160300146.1">
    <property type="nucleotide sequence ID" value="NZ_FQVC01000020.1"/>
</dbReference>
<dbReference type="GO" id="GO:0005975">
    <property type="term" value="P:carbohydrate metabolic process"/>
    <property type="evidence" value="ECO:0007669"/>
    <property type="project" value="InterPro"/>
</dbReference>
<evidence type="ECO:0000256" key="2">
    <source>
        <dbReference type="SAM" id="Phobius"/>
    </source>
</evidence>
<feature type="region of interest" description="Disordered" evidence="1">
    <location>
        <begin position="1"/>
        <end position="23"/>
    </location>
</feature>
<dbReference type="SUPFAM" id="SSF88713">
    <property type="entry name" value="Glycoside hydrolase/deacetylase"/>
    <property type="match status" value="1"/>
</dbReference>
<dbReference type="Proteomes" id="UP000184533">
    <property type="component" value="Unassembled WGS sequence"/>
</dbReference>
<sequence length="381" mass="39033">MANDLGTPLTGRKRKSVPEGASGRRGLPLARGLFAIIAIIIVGFAARIALVDDPNGGRPTQEAAITSSQNGNSVANSVATGPVTITADPGQFPAGSTIITVDNSGGAPANVSPSGLPAANGTIPDLSEETAEGPIPRISPTGQTPFAAYSRAPTVAPAPGTGQIALIVTGLGINEQGSLDAIDALPEDVTLAFAPYGKTLQSTVAAARAGGHEVFLEIPLEPFDYPQNDPGPQTLLTGEPPRANLDKLFWLMARFGGYAGVINNMGARFTASAADFSPVMEELGARGLGYVDDGSSNRSLAPQLAAGNKVPFSRVDMVIDNNPARDPIQAALASLEIKARQNGSAIGILSALPISVQTVTEWARALDSKGLMLVPASALMK</sequence>
<gene>
    <name evidence="3" type="ORF">SAMN02745223_04058</name>
</gene>
<reference evidence="3 4" key="1">
    <citation type="submission" date="2016-11" db="EMBL/GenBank/DDBJ databases">
        <authorList>
            <person name="Jaros S."/>
            <person name="Januszkiewicz K."/>
            <person name="Wedrychowicz H."/>
        </authorList>
    </citation>
    <scope>NUCLEOTIDE SEQUENCE [LARGE SCALE GENOMIC DNA]</scope>
    <source>
        <strain evidence="3 4">DSM 17137</strain>
    </source>
</reference>
<dbReference type="InterPro" id="IPR011330">
    <property type="entry name" value="Glyco_hydro/deAcase_b/a-brl"/>
</dbReference>
<evidence type="ECO:0000256" key="1">
    <source>
        <dbReference type="SAM" id="MobiDB-lite"/>
    </source>
</evidence>
<dbReference type="EMBL" id="FQVC01000020">
    <property type="protein sequence ID" value="SHF98053.1"/>
    <property type="molecule type" value="Genomic_DNA"/>
</dbReference>
<dbReference type="AlphaFoldDB" id="A0A1M5G2V8"/>
<organism evidence="3 4">
    <name type="scientific">Devosia limi DSM 17137</name>
    <dbReference type="NCBI Taxonomy" id="1121477"/>
    <lineage>
        <taxon>Bacteria</taxon>
        <taxon>Pseudomonadati</taxon>
        <taxon>Pseudomonadota</taxon>
        <taxon>Alphaproteobacteria</taxon>
        <taxon>Hyphomicrobiales</taxon>
        <taxon>Devosiaceae</taxon>
        <taxon>Devosia</taxon>
    </lineage>
</organism>
<proteinExistence type="predicted"/>
<keyword evidence="2" id="KW-0812">Transmembrane</keyword>
<name>A0A1M5G2V8_9HYPH</name>
<dbReference type="CDD" id="cd10936">
    <property type="entry name" value="CE4_DAC2"/>
    <property type="match status" value="1"/>
</dbReference>
<evidence type="ECO:0008006" key="5">
    <source>
        <dbReference type="Google" id="ProtNLM"/>
    </source>
</evidence>
<dbReference type="PANTHER" id="PTHR30105:SF2">
    <property type="entry name" value="DIVERGENT POLYSACCHARIDE DEACETYLASE SUPERFAMILY"/>
    <property type="match status" value="1"/>
</dbReference>
<dbReference type="InterPro" id="IPR006837">
    <property type="entry name" value="Divergent_DAC"/>
</dbReference>
<keyword evidence="2" id="KW-1133">Transmembrane helix</keyword>
<evidence type="ECO:0000313" key="3">
    <source>
        <dbReference type="EMBL" id="SHF98053.1"/>
    </source>
</evidence>
<accession>A0A1M5G2V8</accession>
<evidence type="ECO:0000313" key="4">
    <source>
        <dbReference type="Proteomes" id="UP000184533"/>
    </source>
</evidence>
<dbReference type="PANTHER" id="PTHR30105">
    <property type="entry name" value="UNCHARACTERIZED YIBQ-RELATED"/>
    <property type="match status" value="1"/>
</dbReference>